<name>A0A3P3W544_9FLAO</name>
<dbReference type="OrthoDB" id="9811902at2"/>
<dbReference type="Proteomes" id="UP000275719">
    <property type="component" value="Unassembled WGS sequence"/>
</dbReference>
<sequence length="403" mass="45701">MKKILIISAVFPPEPVVSANLSFDIANELGQYNDVTVISPYPTRPKDFKFLEFNKENFNFKHVVANSYTCAESKIIGRMKESYSFGKFCECYIKDNYKSIDIIYQNSWPLLSQFLIFKSSKKYNIPLITHVMDIYPESLIEKIPLLKKVLYNLLLPIDKKVLDYSTINICISENMKDYLSKSRKISKDKFIIVNNWQDESEFIKFRDLKTDISNKKEPFTFMYLGNNGPVAGVELIIESFVYSNIKNSRLIIAGSGSRTIACKDLVSKLNANNVFFVDVPRGKVPEIQSLADVMVLPVKKGASFTSIPSKLPAYMFSEKPIIGCLDHNSDTANAILSANAGWVVEPENINKLSEIMILVAKTNSEKLKLKGHNGFIYSLNNFSKNENLKKITNILLKSINNEG</sequence>
<organism evidence="3 4">
    <name type="scientific">Paenimyroides tangerinum</name>
    <dbReference type="NCBI Taxonomy" id="2488728"/>
    <lineage>
        <taxon>Bacteria</taxon>
        <taxon>Pseudomonadati</taxon>
        <taxon>Bacteroidota</taxon>
        <taxon>Flavobacteriia</taxon>
        <taxon>Flavobacteriales</taxon>
        <taxon>Flavobacteriaceae</taxon>
        <taxon>Paenimyroides</taxon>
    </lineage>
</organism>
<keyword evidence="4" id="KW-1185">Reference proteome</keyword>
<proteinExistence type="predicted"/>
<dbReference type="InterPro" id="IPR001296">
    <property type="entry name" value="Glyco_trans_1"/>
</dbReference>
<keyword evidence="1 3" id="KW-0808">Transferase</keyword>
<evidence type="ECO:0000256" key="1">
    <source>
        <dbReference type="ARBA" id="ARBA00022679"/>
    </source>
</evidence>
<dbReference type="EMBL" id="RQVQ01000025">
    <property type="protein sequence ID" value="RRJ89568.1"/>
    <property type="molecule type" value="Genomic_DNA"/>
</dbReference>
<dbReference type="AlphaFoldDB" id="A0A3P3W544"/>
<dbReference type="PANTHER" id="PTHR46401:SF2">
    <property type="entry name" value="GLYCOSYLTRANSFERASE WBBK-RELATED"/>
    <property type="match status" value="1"/>
</dbReference>
<evidence type="ECO:0000313" key="3">
    <source>
        <dbReference type="EMBL" id="RRJ89568.1"/>
    </source>
</evidence>
<evidence type="ECO:0000259" key="2">
    <source>
        <dbReference type="Pfam" id="PF00534"/>
    </source>
</evidence>
<feature type="domain" description="Glycosyl transferase family 1" evidence="2">
    <location>
        <begin position="212"/>
        <end position="363"/>
    </location>
</feature>
<dbReference type="RefSeq" id="WP_125019494.1">
    <property type="nucleotide sequence ID" value="NZ_RQVQ01000025.1"/>
</dbReference>
<gene>
    <name evidence="3" type="ORF">EG240_11265</name>
</gene>
<evidence type="ECO:0000313" key="4">
    <source>
        <dbReference type="Proteomes" id="UP000275719"/>
    </source>
</evidence>
<dbReference type="Pfam" id="PF00534">
    <property type="entry name" value="Glycos_transf_1"/>
    <property type="match status" value="1"/>
</dbReference>
<accession>A0A3P3W544</accession>
<dbReference type="GO" id="GO:0016757">
    <property type="term" value="F:glycosyltransferase activity"/>
    <property type="evidence" value="ECO:0007669"/>
    <property type="project" value="InterPro"/>
</dbReference>
<comment type="caution">
    <text evidence="3">The sequence shown here is derived from an EMBL/GenBank/DDBJ whole genome shotgun (WGS) entry which is preliminary data.</text>
</comment>
<dbReference type="Gene3D" id="3.40.50.2000">
    <property type="entry name" value="Glycogen Phosphorylase B"/>
    <property type="match status" value="2"/>
</dbReference>
<reference evidence="3 4" key="1">
    <citation type="submission" date="2018-11" db="EMBL/GenBank/DDBJ databases">
        <title>Flavobacterium sp. nov., YIM 102701-2 draft genome.</title>
        <authorList>
            <person name="Li G."/>
            <person name="Jiang Y."/>
        </authorList>
    </citation>
    <scope>NUCLEOTIDE SEQUENCE [LARGE SCALE GENOMIC DNA]</scope>
    <source>
        <strain evidence="3 4">YIM 102701-2</strain>
    </source>
</reference>
<dbReference type="SUPFAM" id="SSF53756">
    <property type="entry name" value="UDP-Glycosyltransferase/glycogen phosphorylase"/>
    <property type="match status" value="1"/>
</dbReference>
<dbReference type="PANTHER" id="PTHR46401">
    <property type="entry name" value="GLYCOSYLTRANSFERASE WBBK-RELATED"/>
    <property type="match status" value="1"/>
</dbReference>
<protein>
    <submittedName>
        <fullName evidence="3">Glycosyltransferase WbuB</fullName>
    </submittedName>
</protein>
<dbReference type="CDD" id="cd03794">
    <property type="entry name" value="GT4_WbuB-like"/>
    <property type="match status" value="1"/>
</dbReference>
<dbReference type="GO" id="GO:0009103">
    <property type="term" value="P:lipopolysaccharide biosynthetic process"/>
    <property type="evidence" value="ECO:0007669"/>
    <property type="project" value="TreeGrafter"/>
</dbReference>